<dbReference type="AlphaFoldDB" id="A0A1F2P2Z0"/>
<dbReference type="EMBL" id="LYOR01000011">
    <property type="protein sequence ID" value="OFV65503.1"/>
    <property type="molecule type" value="Genomic_DNA"/>
</dbReference>
<proteinExistence type="predicted"/>
<sequence>MKELKEAIAEAFKKLTESISFAKSWIEKFLGDKFMMLCT</sequence>
<evidence type="ECO:0000313" key="1">
    <source>
        <dbReference type="EMBL" id="OFV65503.1"/>
    </source>
</evidence>
<reference evidence="1" key="1">
    <citation type="submission" date="2016-05" db="EMBL/GenBank/DDBJ databases">
        <title>Microbial consortia oxidize butane by reversing methanogenesis.</title>
        <authorList>
            <person name="Laso-Perez R."/>
            <person name="Richter M."/>
            <person name="Wegener G."/>
            <person name="Musat F."/>
        </authorList>
    </citation>
    <scope>NUCLEOTIDE SEQUENCE [LARGE SCALE GENOMIC DNA]</scope>
    <source>
        <strain evidence="1">BOX1</strain>
    </source>
</reference>
<protein>
    <submittedName>
        <fullName evidence="1">Transposase-like protein</fullName>
    </submittedName>
</protein>
<name>A0A1F2P2Z0_9EURY</name>
<accession>A0A1F2P2Z0</accession>
<evidence type="ECO:0000313" key="2">
    <source>
        <dbReference type="Proteomes" id="UP000185779"/>
    </source>
</evidence>
<comment type="caution">
    <text evidence="1">The sequence shown here is derived from an EMBL/GenBank/DDBJ whole genome shotgun (WGS) entry which is preliminary data.</text>
</comment>
<dbReference type="Proteomes" id="UP000185779">
    <property type="component" value="Unassembled WGS sequence"/>
</dbReference>
<keyword evidence="2" id="KW-1185">Reference proteome</keyword>
<gene>
    <name evidence="1" type="ORF">SBU_001533</name>
</gene>
<organism evidence="1 2">
    <name type="scientific">Candidatus Syntropharchaeum butanivorans</name>
    <dbReference type="NCBI Taxonomy" id="1839936"/>
    <lineage>
        <taxon>Archaea</taxon>
        <taxon>Methanobacteriati</taxon>
        <taxon>Methanobacteriota</taxon>
        <taxon>Stenosarchaea group</taxon>
        <taxon>Methanomicrobia</taxon>
        <taxon>Methanosarcinales</taxon>
        <taxon>ANME-2 cluster</taxon>
        <taxon>Candidatus Syntropharchaeum</taxon>
    </lineage>
</organism>